<dbReference type="RefSeq" id="WP_187009413.1">
    <property type="nucleotide sequence ID" value="NZ_JACRUI010000001.1"/>
</dbReference>
<feature type="domain" description="TonB C-terminal" evidence="2">
    <location>
        <begin position="417"/>
        <end position="481"/>
    </location>
</feature>
<dbReference type="InterPro" id="IPR008756">
    <property type="entry name" value="Peptidase_M56"/>
</dbReference>
<keyword evidence="5" id="KW-1185">Reference proteome</keyword>
<feature type="transmembrane region" description="Helical" evidence="1">
    <location>
        <begin position="82"/>
        <end position="103"/>
    </location>
</feature>
<name>A0ABR7J6P9_9FLAO</name>
<feature type="transmembrane region" description="Helical" evidence="1">
    <location>
        <begin position="6"/>
        <end position="22"/>
    </location>
</feature>
<accession>A0ABR7J6P9</accession>
<dbReference type="PANTHER" id="PTHR33446:SF2">
    <property type="entry name" value="PROTEIN TONB"/>
    <property type="match status" value="1"/>
</dbReference>
<dbReference type="CDD" id="cd07341">
    <property type="entry name" value="M56_BlaR1_MecR1_like"/>
    <property type="match status" value="1"/>
</dbReference>
<comment type="caution">
    <text evidence="4">The sequence shown here is derived from an EMBL/GenBank/DDBJ whole genome shotgun (WGS) entry which is preliminary data.</text>
</comment>
<evidence type="ECO:0000313" key="4">
    <source>
        <dbReference type="EMBL" id="MBC5840862.1"/>
    </source>
</evidence>
<dbReference type="Gene3D" id="3.30.1150.10">
    <property type="match status" value="1"/>
</dbReference>
<dbReference type="PANTHER" id="PTHR33446">
    <property type="entry name" value="PROTEIN TONB-RELATED"/>
    <property type="match status" value="1"/>
</dbReference>
<keyword evidence="1" id="KW-0472">Membrane</keyword>
<dbReference type="Pfam" id="PF05569">
    <property type="entry name" value="Peptidase_M56"/>
    <property type="match status" value="1"/>
</dbReference>
<evidence type="ECO:0000259" key="2">
    <source>
        <dbReference type="Pfam" id="PF03544"/>
    </source>
</evidence>
<proteinExistence type="predicted"/>
<dbReference type="Proteomes" id="UP000629963">
    <property type="component" value="Unassembled WGS sequence"/>
</dbReference>
<keyword evidence="1" id="KW-1133">Transmembrane helix</keyword>
<dbReference type="PROSITE" id="PS51257">
    <property type="entry name" value="PROKAR_LIPOPROTEIN"/>
    <property type="match status" value="1"/>
</dbReference>
<evidence type="ECO:0000259" key="3">
    <source>
        <dbReference type="Pfam" id="PF05569"/>
    </source>
</evidence>
<gene>
    <name evidence="4" type="ORF">H8R23_05545</name>
</gene>
<dbReference type="Pfam" id="PF03544">
    <property type="entry name" value="TonB_C"/>
    <property type="match status" value="1"/>
</dbReference>
<dbReference type="SUPFAM" id="SSF74653">
    <property type="entry name" value="TolA/TonB C-terminal domain"/>
    <property type="match status" value="1"/>
</dbReference>
<feature type="transmembrane region" description="Helical" evidence="1">
    <location>
        <begin position="34"/>
        <end position="54"/>
    </location>
</feature>
<reference evidence="4 5" key="1">
    <citation type="submission" date="2020-08" db="EMBL/GenBank/DDBJ databases">
        <title>Description of novel Flavobacterium F-380 isolate.</title>
        <authorList>
            <person name="Saticioglu I.B."/>
            <person name="Duman M."/>
            <person name="Altun S."/>
        </authorList>
    </citation>
    <scope>NUCLEOTIDE SEQUENCE [LARGE SCALE GENOMIC DNA]</scope>
    <source>
        <strain evidence="4 5">F-380</strain>
    </source>
</reference>
<keyword evidence="1" id="KW-0812">Transmembrane</keyword>
<feature type="domain" description="Peptidase M56" evidence="3">
    <location>
        <begin position="159"/>
        <end position="250"/>
    </location>
</feature>
<dbReference type="InterPro" id="IPR051045">
    <property type="entry name" value="TonB-dependent_transducer"/>
</dbReference>
<protein>
    <submittedName>
        <fullName evidence="4">Energy transducer TonB</fullName>
    </submittedName>
</protein>
<organism evidence="4 5">
    <name type="scientific">Flavobacterium kayseriense</name>
    <dbReference type="NCBI Taxonomy" id="2764714"/>
    <lineage>
        <taxon>Bacteria</taxon>
        <taxon>Pseudomonadati</taxon>
        <taxon>Bacteroidota</taxon>
        <taxon>Flavobacteriia</taxon>
        <taxon>Flavobacteriales</taxon>
        <taxon>Flavobacteriaceae</taxon>
        <taxon>Flavobacterium</taxon>
    </lineage>
</organism>
<evidence type="ECO:0000313" key="5">
    <source>
        <dbReference type="Proteomes" id="UP000629963"/>
    </source>
</evidence>
<evidence type="ECO:0000256" key="1">
    <source>
        <dbReference type="SAM" id="Phobius"/>
    </source>
</evidence>
<dbReference type="InterPro" id="IPR037682">
    <property type="entry name" value="TonB_C"/>
</dbReference>
<dbReference type="EMBL" id="JACRUJ010000001">
    <property type="protein sequence ID" value="MBC5840862.1"/>
    <property type="molecule type" value="Genomic_DNA"/>
</dbReference>
<sequence>MIDFIIKSTASLAILLSCYHLLLENEKMHQFNRFFLLFGLLFSLLIPFFTIEIIKEIPTATTQNTFQFVETPITAVKESTNYWLWFLSSVYSLVTIFLLIRFVKNGLQLHKRTKSNESITFNNAKLVLLPNPTLPYTFLNTIFVYKDDYNNRKIENELYTHELIHVTQKHTLDILLIETLKVVFWFNPVLYFYKKAIQLNHEFLADEKVVQAHNNVPFYQNLLISKANANPTYYLASNLNYSVTKKRLIMMTKNTSTTRGLIKKGLLIPVLTAIVFSFCTKVVAQERATTKENATKKPLSIFENYYQKTIFEIKDESGKVVATKKYSELTPKEKHIVPPVILEKNETFTTENFDKALSKGGPAKFVVDPFDKKNIKVKSADENAVYNNAEITEKPEFQGGMELFYKFVGENFRAPEKEGLKGKVYITFIVEKDGSINDVKSLRDIGYGTGEEAIRVMNICPKWTPGKINGEPVRTLYSLPITIHTAG</sequence>